<keyword evidence="1" id="KW-0175">Coiled coil</keyword>
<feature type="compositionally biased region" description="Basic and acidic residues" evidence="2">
    <location>
        <begin position="166"/>
        <end position="176"/>
    </location>
</feature>
<feature type="coiled-coil region" evidence="1">
    <location>
        <begin position="199"/>
        <end position="226"/>
    </location>
</feature>
<comment type="caution">
    <text evidence="4">The sequence shown here is derived from an EMBL/GenBank/DDBJ whole genome shotgun (WGS) entry which is preliminary data.</text>
</comment>
<feature type="region of interest" description="Disordered" evidence="2">
    <location>
        <begin position="230"/>
        <end position="257"/>
    </location>
</feature>
<evidence type="ECO:0000256" key="2">
    <source>
        <dbReference type="SAM" id="MobiDB-lite"/>
    </source>
</evidence>
<evidence type="ECO:0000256" key="1">
    <source>
        <dbReference type="SAM" id="Coils"/>
    </source>
</evidence>
<organism evidence="4 5">
    <name type="scientific">Potamilus streckersoni</name>
    <dbReference type="NCBI Taxonomy" id="2493646"/>
    <lineage>
        <taxon>Eukaryota</taxon>
        <taxon>Metazoa</taxon>
        <taxon>Spiralia</taxon>
        <taxon>Lophotrochozoa</taxon>
        <taxon>Mollusca</taxon>
        <taxon>Bivalvia</taxon>
        <taxon>Autobranchia</taxon>
        <taxon>Heteroconchia</taxon>
        <taxon>Palaeoheterodonta</taxon>
        <taxon>Unionida</taxon>
        <taxon>Unionoidea</taxon>
        <taxon>Unionidae</taxon>
        <taxon>Ambleminae</taxon>
        <taxon>Lampsilini</taxon>
        <taxon>Potamilus</taxon>
    </lineage>
</organism>
<reference evidence="4" key="1">
    <citation type="journal article" date="2021" name="Genome Biol. Evol.">
        <title>A High-Quality Reference Genome for a Parasitic Bivalve with Doubly Uniparental Inheritance (Bivalvia: Unionida).</title>
        <authorList>
            <person name="Smith C.H."/>
        </authorList>
    </citation>
    <scope>NUCLEOTIDE SEQUENCE</scope>
    <source>
        <strain evidence="4">CHS0354</strain>
    </source>
</reference>
<accession>A0AAE0VM13</accession>
<dbReference type="EMBL" id="JAEAOA010000619">
    <property type="protein sequence ID" value="KAK3582899.1"/>
    <property type="molecule type" value="Genomic_DNA"/>
</dbReference>
<keyword evidence="5" id="KW-1185">Reference proteome</keyword>
<feature type="domain" description="Mitochondria-eating protein C-terminal" evidence="3">
    <location>
        <begin position="863"/>
        <end position="960"/>
    </location>
</feature>
<feature type="coiled-coil region" evidence="1">
    <location>
        <begin position="727"/>
        <end position="771"/>
    </location>
</feature>
<feature type="region of interest" description="Disordered" evidence="2">
    <location>
        <begin position="600"/>
        <end position="630"/>
    </location>
</feature>
<dbReference type="Pfam" id="PF16026">
    <property type="entry name" value="MIEAP"/>
    <property type="match status" value="1"/>
</dbReference>
<sequence>MCCINWKSLRDYCQRNMEGIIRSYPNTSDRFGNVWNRQNLNQMFVKIPDRKTGTATLGAHWQTGISSSGEIRRITLENQHLRKCLDDLYKNVLGREELKTKDIQNYQSILELETYTQQVIQTFHDTRTEAEYSYQLLEELSKFSTYGSKMETELALRQPPTQTRTSSKDRKNDKKLNTLNEEPPSSRHVEQLQKCFANASNILKKKMEAEHTVKRLEEINKRCLDRVQLESEADGSEQGKQVSSAACKNRLKDQKGNEKVMKTPVSIHFEQINRDLASTSNTMKKHIDTELAERERNYLLSMLEVLLRHAEELYEDKAQGDILSSLDQIESSINQESKVYLGLMHVKEISAIHRKWKSASEKLKKEWEYLLSILDALHQDTHHISERKSHNLKSSILDQIASSIDEGKFSYQMVRKANEIASIQMELESDFKSTVQERNYFLSMLEILLQHVQELYEGKAQGDILSFLDQIESSVDQESTVYIGLGHVREIIAIHRKWKSASETLKIEWEFCVSVLDALHHKTKYTEENSHNIKSSVLDQLTSSIDKESSVYEIFNKAKEISNYQMELEREAEYVSQLLEELSQHYTDDGKLKTDFVLRMPPTPMTNDSSKDRKLNKKGNTRNEEPPRSRHIAQLQRGFAGASNILKKQMEDRYAARLLEELGNFSNVAKRYSTGTILTHPPTDSSHTVDVKPINGIDSSGRNTHPSVKNEICRIHYVNASHILEQIKDKEELRVELVRNANLLEEMTKTHEQLKQQNSQLVQQADSLRMRLSELAGAKLTHDNASIADLSDANRPTKLADMYSELYDNQWTDALENLSKQNPEECEETLICCLYNILIGIHNIKVNEILAKHLSEAAKLSSNVASANIVKAFVNNANMKKRNRKAMKACKIYIEECVKLCWHMHVQTPPVCIDLKAAKGKVFARDVYREYKTKGAKLAFVVWPALFLHKTGPLLPKGVAQGE</sequence>
<proteinExistence type="predicted"/>
<protein>
    <recommendedName>
        <fullName evidence="3">Mitochondria-eating protein C-terminal domain-containing protein</fullName>
    </recommendedName>
</protein>
<feature type="region of interest" description="Disordered" evidence="2">
    <location>
        <begin position="151"/>
        <end position="190"/>
    </location>
</feature>
<dbReference type="AlphaFoldDB" id="A0AAE0VM13"/>
<dbReference type="Proteomes" id="UP001195483">
    <property type="component" value="Unassembled WGS sequence"/>
</dbReference>
<reference evidence="4" key="3">
    <citation type="submission" date="2023-05" db="EMBL/GenBank/DDBJ databases">
        <authorList>
            <person name="Smith C.H."/>
        </authorList>
    </citation>
    <scope>NUCLEOTIDE SEQUENCE</scope>
    <source>
        <strain evidence="4">CHS0354</strain>
        <tissue evidence="4">Mantle</tissue>
    </source>
</reference>
<gene>
    <name evidence="4" type="ORF">CHS0354_009705</name>
</gene>
<evidence type="ECO:0000313" key="5">
    <source>
        <dbReference type="Proteomes" id="UP001195483"/>
    </source>
</evidence>
<dbReference type="InterPro" id="IPR031981">
    <property type="entry name" value="MIEAP_C"/>
</dbReference>
<reference evidence="4" key="2">
    <citation type="journal article" date="2021" name="Genome Biol. Evol.">
        <title>Developing a high-quality reference genome for a parasitic bivalve with doubly uniparental inheritance (Bivalvia: Unionida).</title>
        <authorList>
            <person name="Smith C.H."/>
        </authorList>
    </citation>
    <scope>NUCLEOTIDE SEQUENCE</scope>
    <source>
        <strain evidence="4">CHS0354</strain>
        <tissue evidence="4">Mantle</tissue>
    </source>
</reference>
<evidence type="ECO:0000259" key="3">
    <source>
        <dbReference type="Pfam" id="PF16026"/>
    </source>
</evidence>
<evidence type="ECO:0000313" key="4">
    <source>
        <dbReference type="EMBL" id="KAK3582899.1"/>
    </source>
</evidence>
<name>A0AAE0VM13_9BIVA</name>